<comment type="caution">
    <text evidence="1">The sequence shown here is derived from an EMBL/GenBank/DDBJ whole genome shotgun (WGS) entry which is preliminary data.</text>
</comment>
<dbReference type="EMBL" id="QWLV01000005">
    <property type="protein sequence ID" value="RHW17183.1"/>
    <property type="molecule type" value="Genomic_DNA"/>
</dbReference>
<keyword evidence="2" id="KW-1185">Reference proteome</keyword>
<sequence length="83" mass="8904">MLSACAHSPQARPAIEPDPVVQTRTVTRTVCPAELLLDIPAQVAMPAGAAIVASDETLAWLSARWDREALLEQRLADARAECP</sequence>
<dbReference type="AlphaFoldDB" id="A0A396RS86"/>
<dbReference type="RefSeq" id="WP_118864350.1">
    <property type="nucleotide sequence ID" value="NZ_QWLV01000005.1"/>
</dbReference>
<dbReference type="OrthoDB" id="9968511at2"/>
<evidence type="ECO:0000313" key="1">
    <source>
        <dbReference type="EMBL" id="RHW17183.1"/>
    </source>
</evidence>
<dbReference type="Proteomes" id="UP000266693">
    <property type="component" value="Unassembled WGS sequence"/>
</dbReference>
<evidence type="ECO:0000313" key="2">
    <source>
        <dbReference type="Proteomes" id="UP000266693"/>
    </source>
</evidence>
<reference evidence="1 2" key="1">
    <citation type="submission" date="2018-08" db="EMBL/GenBank/DDBJ databases">
        <title>The multiple taxonomic identification of Sphingomonas gilva.</title>
        <authorList>
            <person name="Zhu D."/>
            <person name="Zheng S."/>
        </authorList>
    </citation>
    <scope>NUCLEOTIDE SEQUENCE [LARGE SCALE GENOMIC DNA]</scope>
    <source>
        <strain evidence="1 2">ZDH117</strain>
    </source>
</reference>
<proteinExistence type="predicted"/>
<name>A0A396RS86_9SPHN</name>
<organism evidence="1 2">
    <name type="scientific">Sphingomonas gilva</name>
    <dbReference type="NCBI Taxonomy" id="2305907"/>
    <lineage>
        <taxon>Bacteria</taxon>
        <taxon>Pseudomonadati</taxon>
        <taxon>Pseudomonadota</taxon>
        <taxon>Alphaproteobacteria</taxon>
        <taxon>Sphingomonadales</taxon>
        <taxon>Sphingomonadaceae</taxon>
        <taxon>Sphingomonas</taxon>
    </lineage>
</organism>
<accession>A0A396RS86</accession>
<protein>
    <submittedName>
        <fullName evidence="1">Uncharacterized protein</fullName>
    </submittedName>
</protein>
<gene>
    <name evidence="1" type="ORF">D1610_11580</name>
</gene>